<feature type="region of interest" description="Disordered" evidence="6">
    <location>
        <begin position="1"/>
        <end position="28"/>
    </location>
</feature>
<comment type="caution">
    <text evidence="9">The sequence shown here is derived from an EMBL/GenBank/DDBJ whole genome shotgun (WGS) entry which is preliminary data.</text>
</comment>
<feature type="transmembrane region" description="Helical" evidence="7">
    <location>
        <begin position="101"/>
        <end position="119"/>
    </location>
</feature>
<evidence type="ECO:0000256" key="4">
    <source>
        <dbReference type="ARBA" id="ARBA00022989"/>
    </source>
</evidence>
<evidence type="ECO:0000259" key="8">
    <source>
        <dbReference type="PROSITE" id="PS50850"/>
    </source>
</evidence>
<gene>
    <name evidence="9" type="ORF">HGA15_16140</name>
</gene>
<dbReference type="EMBL" id="JAAXOT010000007">
    <property type="protein sequence ID" value="NKY57651.1"/>
    <property type="molecule type" value="Genomic_DNA"/>
</dbReference>
<name>A0A846YIK0_9NOCA</name>
<keyword evidence="10" id="KW-1185">Reference proteome</keyword>
<feature type="transmembrane region" description="Helical" evidence="7">
    <location>
        <begin position="158"/>
        <end position="176"/>
    </location>
</feature>
<comment type="subcellular location">
    <subcellularLocation>
        <location evidence="1">Cell membrane</location>
        <topology evidence="1">Multi-pass membrane protein</topology>
    </subcellularLocation>
</comment>
<dbReference type="SUPFAM" id="SSF103473">
    <property type="entry name" value="MFS general substrate transporter"/>
    <property type="match status" value="1"/>
</dbReference>
<dbReference type="AlphaFoldDB" id="A0A846YIK0"/>
<proteinExistence type="predicted"/>
<feature type="transmembrane region" description="Helical" evidence="7">
    <location>
        <begin position="34"/>
        <end position="56"/>
    </location>
</feature>
<keyword evidence="3 7" id="KW-0812">Transmembrane</keyword>
<feature type="transmembrane region" description="Helical" evidence="7">
    <location>
        <begin position="288"/>
        <end position="308"/>
    </location>
</feature>
<evidence type="ECO:0000313" key="10">
    <source>
        <dbReference type="Proteomes" id="UP000570678"/>
    </source>
</evidence>
<evidence type="ECO:0000256" key="3">
    <source>
        <dbReference type="ARBA" id="ARBA00022692"/>
    </source>
</evidence>
<accession>A0A846YIK0</accession>
<feature type="transmembrane region" description="Helical" evidence="7">
    <location>
        <begin position="251"/>
        <end position="268"/>
    </location>
</feature>
<feature type="transmembrane region" description="Helical" evidence="7">
    <location>
        <begin position="427"/>
        <end position="446"/>
    </location>
</feature>
<dbReference type="PROSITE" id="PS50850">
    <property type="entry name" value="MFS"/>
    <property type="match status" value="1"/>
</dbReference>
<sequence>MTSTQAQGIPLASADDRGARRSGRARTTRHGSGVTLAVLAFAGLGASFMQTILIPIQGELPKLLNTTSDNTAWAITATLVAAAVCTPVAGRLGDMFGKRRIVMALLLLQAVGAILAALSNDVATLIVARALQGAVAGVIPLGISILRDVLPPQRLGSGIALVSATLGVGGALGLPLSAVVAENLDWHALFWAAAGIAVLAFIACAVFVPSSAQRSPGHIDIVGIAGLTLGLVGVLIAVSRGGNWGWGDARTLALLIGGTVVLLIWGPIELHVKDPLVDLRVSARGPVLLTNLASVAMGFALFASNVVLPQLLTLPRASGIGLGRTLTIAALIVAPSGLAMMVVSPVAGKVQHRWGAKQLLIIGAVILAFAYGLALLFHAEVWHILVVSVVLGVGVGFGYAAMPALIMQAVPAHATGAANGLNALMRSLGTTIAAAVTGAILAQSVTTVGGVTGPSESGFLLTLALAFAAAIVSIIIAAFIPSTRTGEDAIERS</sequence>
<evidence type="ECO:0000256" key="2">
    <source>
        <dbReference type="ARBA" id="ARBA00022448"/>
    </source>
</evidence>
<dbReference type="Proteomes" id="UP000570678">
    <property type="component" value="Unassembled WGS sequence"/>
</dbReference>
<evidence type="ECO:0000256" key="1">
    <source>
        <dbReference type="ARBA" id="ARBA00004651"/>
    </source>
</evidence>
<keyword evidence="2" id="KW-0813">Transport</keyword>
<feature type="transmembrane region" description="Helical" evidence="7">
    <location>
        <begin position="384"/>
        <end position="406"/>
    </location>
</feature>
<dbReference type="CDD" id="cd17504">
    <property type="entry name" value="MFS_MMR_MDR_like"/>
    <property type="match status" value="1"/>
</dbReference>
<keyword evidence="4 7" id="KW-1133">Transmembrane helix</keyword>
<dbReference type="PANTHER" id="PTHR42718:SF9">
    <property type="entry name" value="MAJOR FACILITATOR SUPERFAMILY MULTIDRUG TRANSPORTER MFSC"/>
    <property type="match status" value="1"/>
</dbReference>
<evidence type="ECO:0000256" key="5">
    <source>
        <dbReference type="ARBA" id="ARBA00023136"/>
    </source>
</evidence>
<evidence type="ECO:0000313" key="9">
    <source>
        <dbReference type="EMBL" id="NKY57651.1"/>
    </source>
</evidence>
<feature type="transmembrane region" description="Helical" evidence="7">
    <location>
        <begin position="359"/>
        <end position="378"/>
    </location>
</feature>
<keyword evidence="5 7" id="KW-0472">Membrane</keyword>
<evidence type="ECO:0000256" key="7">
    <source>
        <dbReference type="SAM" id="Phobius"/>
    </source>
</evidence>
<dbReference type="GO" id="GO:0022857">
    <property type="term" value="F:transmembrane transporter activity"/>
    <property type="evidence" value="ECO:0007669"/>
    <property type="project" value="InterPro"/>
</dbReference>
<feature type="transmembrane region" description="Helical" evidence="7">
    <location>
        <begin position="328"/>
        <end position="347"/>
    </location>
</feature>
<feature type="transmembrane region" description="Helical" evidence="7">
    <location>
        <begin position="221"/>
        <end position="239"/>
    </location>
</feature>
<organism evidence="9 10">
    <name type="scientific">Nocardia flavorosea</name>
    <dbReference type="NCBI Taxonomy" id="53429"/>
    <lineage>
        <taxon>Bacteria</taxon>
        <taxon>Bacillati</taxon>
        <taxon>Actinomycetota</taxon>
        <taxon>Actinomycetes</taxon>
        <taxon>Mycobacteriales</taxon>
        <taxon>Nocardiaceae</taxon>
        <taxon>Nocardia</taxon>
    </lineage>
</organism>
<protein>
    <submittedName>
        <fullName evidence="9">MFS transporter</fullName>
    </submittedName>
</protein>
<reference evidence="9 10" key="1">
    <citation type="submission" date="2020-04" db="EMBL/GenBank/DDBJ databases">
        <title>MicrobeNet Type strains.</title>
        <authorList>
            <person name="Nicholson A.C."/>
        </authorList>
    </citation>
    <scope>NUCLEOTIDE SEQUENCE [LARGE SCALE GENOMIC DNA]</scope>
    <source>
        <strain evidence="9 10">JCM 3332</strain>
    </source>
</reference>
<dbReference type="InterPro" id="IPR036259">
    <property type="entry name" value="MFS_trans_sf"/>
</dbReference>
<dbReference type="InterPro" id="IPR020846">
    <property type="entry name" value="MFS_dom"/>
</dbReference>
<feature type="transmembrane region" description="Helical" evidence="7">
    <location>
        <begin position="458"/>
        <end position="480"/>
    </location>
</feature>
<feature type="transmembrane region" description="Helical" evidence="7">
    <location>
        <begin position="188"/>
        <end position="209"/>
    </location>
</feature>
<dbReference type="Pfam" id="PF07690">
    <property type="entry name" value="MFS_1"/>
    <property type="match status" value="1"/>
</dbReference>
<dbReference type="GO" id="GO:0005886">
    <property type="term" value="C:plasma membrane"/>
    <property type="evidence" value="ECO:0007669"/>
    <property type="project" value="UniProtKB-SubCell"/>
</dbReference>
<evidence type="ECO:0000256" key="6">
    <source>
        <dbReference type="SAM" id="MobiDB-lite"/>
    </source>
</evidence>
<dbReference type="InterPro" id="IPR011701">
    <property type="entry name" value="MFS"/>
</dbReference>
<dbReference type="Gene3D" id="1.20.1250.20">
    <property type="entry name" value="MFS general substrate transporter like domains"/>
    <property type="match status" value="1"/>
</dbReference>
<dbReference type="PANTHER" id="PTHR42718">
    <property type="entry name" value="MAJOR FACILITATOR SUPERFAMILY MULTIDRUG TRANSPORTER MFSC"/>
    <property type="match status" value="1"/>
</dbReference>
<feature type="transmembrane region" description="Helical" evidence="7">
    <location>
        <begin position="71"/>
        <end position="89"/>
    </location>
</feature>
<feature type="domain" description="Major facilitator superfamily (MFS) profile" evidence="8">
    <location>
        <begin position="35"/>
        <end position="484"/>
    </location>
</feature>